<evidence type="ECO:0000259" key="9">
    <source>
        <dbReference type="Pfam" id="PF00361"/>
    </source>
</evidence>
<name>A0A091B6L9_9GAMM</name>
<evidence type="ECO:0000313" key="10">
    <source>
        <dbReference type="EMBL" id="KFN48303.1"/>
    </source>
</evidence>
<feature type="transmembrane region" description="Helical" evidence="8">
    <location>
        <begin position="122"/>
        <end position="147"/>
    </location>
</feature>
<evidence type="ECO:0000256" key="4">
    <source>
        <dbReference type="ARBA" id="ARBA00022692"/>
    </source>
</evidence>
<keyword evidence="3" id="KW-1003">Cell membrane</keyword>
<feature type="transmembrane region" description="Helical" evidence="8">
    <location>
        <begin position="331"/>
        <end position="352"/>
    </location>
</feature>
<dbReference type="PANTHER" id="PTHR42703:SF1">
    <property type="entry name" value="NA(+)_H(+) ANTIPORTER SUBUNIT D1"/>
    <property type="match status" value="1"/>
</dbReference>
<evidence type="ECO:0000256" key="1">
    <source>
        <dbReference type="ARBA" id="ARBA00004651"/>
    </source>
</evidence>
<proteinExistence type="inferred from homology"/>
<evidence type="ECO:0000256" key="6">
    <source>
        <dbReference type="ARBA" id="ARBA00023136"/>
    </source>
</evidence>
<dbReference type="Proteomes" id="UP000029393">
    <property type="component" value="Unassembled WGS sequence"/>
</dbReference>
<comment type="caution">
    <text evidence="10">The sequence shown here is derived from an EMBL/GenBank/DDBJ whole genome shotgun (WGS) entry which is preliminary data.</text>
</comment>
<dbReference type="Pfam" id="PF00361">
    <property type="entry name" value="Proton_antipo_M"/>
    <property type="match status" value="1"/>
</dbReference>
<dbReference type="AlphaFoldDB" id="A0A091B6L9"/>
<sequence>MSPHLVVAPILLPLLAGLLLLVLGTRRVQVQRWIGTLACLGGIALAGALALQADDGGTRVYLVGNWAAHLGIALVADRLAAIMLLATALLALPCLVFAAGGWDRRAPHFHVFFQFQLMGLNGAFLTGDLFNLFVFFEVLLIASYGLLLSGGRGLQMRSGLQYVAFNITASTLFLVALGFIYGLTGALNMAELAHRVGQVPAAEAAPLKAAAGLLLVVFCAKAALLPLYFWLPETYARSPAAVAAMFAIMTKLGVYAVLRVFSLVFGAEAGALAGLAWPWLLPLGAATLVLATLGALAAPSLRLLAAYLVLGSAATLFIALGLASADAVGAGLYYLVHSTLVGGALFLLADLVRKQRDNAGDSLRKFDRLGPKALLGSLFLLAALSVAGLPPLSGFIGKFSLLAAVPEAHVAWLWPVLLGTGVLTLIALAGAGSHVFWREGGEVPAAGRVPALRRAEVGATIALLALGVLLAVAGGPALRYAQDAGAQLMSPAGYIEQVRGALPRPGVSP</sequence>
<feature type="transmembrane region" description="Helical" evidence="8">
    <location>
        <begin position="412"/>
        <end position="437"/>
    </location>
</feature>
<evidence type="ECO:0000256" key="3">
    <source>
        <dbReference type="ARBA" id="ARBA00022475"/>
    </source>
</evidence>
<dbReference type="EMBL" id="AVCK01000002">
    <property type="protein sequence ID" value="KFN48303.1"/>
    <property type="molecule type" value="Genomic_DNA"/>
</dbReference>
<feature type="domain" description="NADH:quinone oxidoreductase/Mrp antiporter transmembrane" evidence="9">
    <location>
        <begin position="127"/>
        <end position="424"/>
    </location>
</feature>
<feature type="transmembrane region" description="Helical" evidence="8">
    <location>
        <begin position="209"/>
        <end position="231"/>
    </location>
</feature>
<dbReference type="RefSeq" id="WP_034210003.1">
    <property type="nucleotide sequence ID" value="NZ_AVCK01000002.1"/>
</dbReference>
<keyword evidence="11" id="KW-1185">Reference proteome</keyword>
<dbReference type="PATRIC" id="fig|1384056.3.peg.126"/>
<dbReference type="PRINTS" id="PR01437">
    <property type="entry name" value="NUOXDRDTASE4"/>
</dbReference>
<comment type="similarity">
    <text evidence="2">Belongs to the CPA3 antiporters (TC 2.A.63) subunit D family.</text>
</comment>
<dbReference type="eggNOG" id="COG0651">
    <property type="taxonomic scope" value="Bacteria"/>
</dbReference>
<protein>
    <recommendedName>
        <fullName evidence="9">NADH:quinone oxidoreductase/Mrp antiporter transmembrane domain-containing protein</fullName>
    </recommendedName>
</protein>
<feature type="transmembrane region" description="Helical" evidence="8">
    <location>
        <begin position="6"/>
        <end position="24"/>
    </location>
</feature>
<dbReference type="STRING" id="1384056.N787_06250"/>
<dbReference type="InterPro" id="IPR050586">
    <property type="entry name" value="CPA3_Na-H_Antiporter_D"/>
</dbReference>
<keyword evidence="6 8" id="KW-0472">Membrane</keyword>
<evidence type="ECO:0000256" key="7">
    <source>
        <dbReference type="RuleBase" id="RU000320"/>
    </source>
</evidence>
<feature type="transmembrane region" description="Helical" evidence="8">
    <location>
        <begin position="33"/>
        <end position="53"/>
    </location>
</feature>
<feature type="transmembrane region" description="Helical" evidence="8">
    <location>
        <begin position="304"/>
        <end position="325"/>
    </location>
</feature>
<evidence type="ECO:0000256" key="8">
    <source>
        <dbReference type="SAM" id="Phobius"/>
    </source>
</evidence>
<feature type="transmembrane region" description="Helical" evidence="8">
    <location>
        <begin position="279"/>
        <end position="297"/>
    </location>
</feature>
<keyword evidence="4 7" id="KW-0812">Transmembrane</keyword>
<evidence type="ECO:0000256" key="5">
    <source>
        <dbReference type="ARBA" id="ARBA00022989"/>
    </source>
</evidence>
<reference evidence="10 11" key="1">
    <citation type="submission" date="2013-09" db="EMBL/GenBank/DDBJ databases">
        <title>Genome sequencing of Arenimonas metalli.</title>
        <authorList>
            <person name="Chen F."/>
            <person name="Wang G."/>
        </authorList>
    </citation>
    <scope>NUCLEOTIDE SEQUENCE [LARGE SCALE GENOMIC DNA]</scope>
    <source>
        <strain evidence="10 11">CF5-1</strain>
    </source>
</reference>
<dbReference type="GO" id="GO:0042773">
    <property type="term" value="P:ATP synthesis coupled electron transport"/>
    <property type="evidence" value="ECO:0007669"/>
    <property type="project" value="InterPro"/>
</dbReference>
<dbReference type="InterPro" id="IPR003918">
    <property type="entry name" value="NADH_UbQ_OxRdtase"/>
</dbReference>
<keyword evidence="5 8" id="KW-1133">Transmembrane helix</keyword>
<feature type="transmembrane region" description="Helical" evidence="8">
    <location>
        <begin position="373"/>
        <end position="392"/>
    </location>
</feature>
<comment type="subcellular location">
    <subcellularLocation>
        <location evidence="1">Cell membrane</location>
        <topology evidence="1">Multi-pass membrane protein</topology>
    </subcellularLocation>
    <subcellularLocation>
        <location evidence="7">Membrane</location>
        <topology evidence="7">Multi-pass membrane protein</topology>
    </subcellularLocation>
</comment>
<dbReference type="PANTHER" id="PTHR42703">
    <property type="entry name" value="NADH DEHYDROGENASE"/>
    <property type="match status" value="1"/>
</dbReference>
<dbReference type="GO" id="GO:0008137">
    <property type="term" value="F:NADH dehydrogenase (ubiquinone) activity"/>
    <property type="evidence" value="ECO:0007669"/>
    <property type="project" value="InterPro"/>
</dbReference>
<dbReference type="GO" id="GO:0005886">
    <property type="term" value="C:plasma membrane"/>
    <property type="evidence" value="ECO:0007669"/>
    <property type="project" value="UniProtKB-SubCell"/>
</dbReference>
<accession>A0A091B6L9</accession>
<feature type="transmembrane region" description="Helical" evidence="8">
    <location>
        <begin position="159"/>
        <end position="183"/>
    </location>
</feature>
<organism evidence="10 11">
    <name type="scientific">Arenimonas metalli CF5-1</name>
    <dbReference type="NCBI Taxonomy" id="1384056"/>
    <lineage>
        <taxon>Bacteria</taxon>
        <taxon>Pseudomonadati</taxon>
        <taxon>Pseudomonadota</taxon>
        <taxon>Gammaproteobacteria</taxon>
        <taxon>Lysobacterales</taxon>
        <taxon>Lysobacteraceae</taxon>
        <taxon>Arenimonas</taxon>
    </lineage>
</organism>
<gene>
    <name evidence="10" type="ORF">N787_06250</name>
</gene>
<feature type="transmembrane region" description="Helical" evidence="8">
    <location>
        <begin position="83"/>
        <end position="102"/>
    </location>
</feature>
<evidence type="ECO:0000313" key="11">
    <source>
        <dbReference type="Proteomes" id="UP000029393"/>
    </source>
</evidence>
<dbReference type="InterPro" id="IPR001750">
    <property type="entry name" value="ND/Mrp_TM"/>
</dbReference>
<dbReference type="NCBIfam" id="NF009309">
    <property type="entry name" value="PRK12666.1"/>
    <property type="match status" value="1"/>
</dbReference>
<feature type="transmembrane region" description="Helical" evidence="8">
    <location>
        <begin position="457"/>
        <end position="478"/>
    </location>
</feature>
<dbReference type="OrthoDB" id="9768329at2"/>
<evidence type="ECO:0000256" key="2">
    <source>
        <dbReference type="ARBA" id="ARBA00005346"/>
    </source>
</evidence>